<dbReference type="PANTHER" id="PTHR43671:SF13">
    <property type="entry name" value="SERINE_THREONINE-PROTEIN KINASE NEK2"/>
    <property type="match status" value="1"/>
</dbReference>
<keyword evidence="9" id="KW-1185">Reference proteome</keyword>
<dbReference type="AlphaFoldDB" id="A0AAV9Q427"/>
<dbReference type="EMBL" id="JAXLQG010000011">
    <property type="protein sequence ID" value="KAK5534436.1"/>
    <property type="molecule type" value="Genomic_DNA"/>
</dbReference>
<dbReference type="InterPro" id="IPR011009">
    <property type="entry name" value="Kinase-like_dom_sf"/>
</dbReference>
<dbReference type="Pfam" id="PF00069">
    <property type="entry name" value="Pkinase"/>
    <property type="match status" value="1"/>
</dbReference>
<evidence type="ECO:0000256" key="6">
    <source>
        <dbReference type="SAM" id="MobiDB-lite"/>
    </source>
</evidence>
<feature type="region of interest" description="Disordered" evidence="6">
    <location>
        <begin position="143"/>
        <end position="198"/>
    </location>
</feature>
<organism evidence="8 9">
    <name type="scientific">Vermiconidia calcicola</name>
    <dbReference type="NCBI Taxonomy" id="1690605"/>
    <lineage>
        <taxon>Eukaryota</taxon>
        <taxon>Fungi</taxon>
        <taxon>Dikarya</taxon>
        <taxon>Ascomycota</taxon>
        <taxon>Pezizomycotina</taxon>
        <taxon>Dothideomycetes</taxon>
        <taxon>Dothideomycetidae</taxon>
        <taxon>Mycosphaerellales</taxon>
        <taxon>Extremaceae</taxon>
        <taxon>Vermiconidia</taxon>
    </lineage>
</organism>
<keyword evidence="2" id="KW-0808">Transferase</keyword>
<comment type="caution">
    <text evidence="8">The sequence shown here is derived from an EMBL/GenBank/DDBJ whole genome shotgun (WGS) entry which is preliminary data.</text>
</comment>
<gene>
    <name evidence="8" type="ORF">LTR25_006468</name>
</gene>
<dbReference type="InterPro" id="IPR050660">
    <property type="entry name" value="NEK_Ser/Thr_kinase"/>
</dbReference>
<dbReference type="InterPro" id="IPR000719">
    <property type="entry name" value="Prot_kinase_dom"/>
</dbReference>
<protein>
    <recommendedName>
        <fullName evidence="1">non-specific serine/threonine protein kinase</fullName>
        <ecNumber evidence="1">2.7.11.1</ecNumber>
    </recommendedName>
</protein>
<evidence type="ECO:0000256" key="3">
    <source>
        <dbReference type="ARBA" id="ARBA00022741"/>
    </source>
</evidence>
<name>A0AAV9Q427_9PEZI</name>
<keyword evidence="5" id="KW-0067">ATP-binding</keyword>
<feature type="compositionally biased region" description="Polar residues" evidence="6">
    <location>
        <begin position="160"/>
        <end position="169"/>
    </location>
</feature>
<dbReference type="PANTHER" id="PTHR43671">
    <property type="entry name" value="SERINE/THREONINE-PROTEIN KINASE NEK"/>
    <property type="match status" value="1"/>
</dbReference>
<dbReference type="SUPFAM" id="SSF56112">
    <property type="entry name" value="Protein kinase-like (PK-like)"/>
    <property type="match status" value="1"/>
</dbReference>
<keyword evidence="4" id="KW-0418">Kinase</keyword>
<dbReference type="GO" id="GO:0004674">
    <property type="term" value="F:protein serine/threonine kinase activity"/>
    <property type="evidence" value="ECO:0007669"/>
    <property type="project" value="UniProtKB-EC"/>
</dbReference>
<dbReference type="PROSITE" id="PS50011">
    <property type="entry name" value="PROTEIN_KINASE_DOM"/>
    <property type="match status" value="1"/>
</dbReference>
<dbReference type="Proteomes" id="UP001345827">
    <property type="component" value="Unassembled WGS sequence"/>
</dbReference>
<evidence type="ECO:0000259" key="7">
    <source>
        <dbReference type="PROSITE" id="PS50011"/>
    </source>
</evidence>
<dbReference type="Gene3D" id="1.10.510.10">
    <property type="entry name" value="Transferase(Phosphotransferase) domain 1"/>
    <property type="match status" value="1"/>
</dbReference>
<feature type="domain" description="Protein kinase" evidence="7">
    <location>
        <begin position="1"/>
        <end position="126"/>
    </location>
</feature>
<evidence type="ECO:0000313" key="8">
    <source>
        <dbReference type="EMBL" id="KAK5534436.1"/>
    </source>
</evidence>
<keyword evidence="3" id="KW-0547">Nucleotide-binding</keyword>
<dbReference type="EC" id="2.7.11.1" evidence="1"/>
<dbReference type="GO" id="GO:0005524">
    <property type="term" value="F:ATP binding"/>
    <property type="evidence" value="ECO:0007669"/>
    <property type="project" value="UniProtKB-KW"/>
</dbReference>
<reference evidence="8 9" key="1">
    <citation type="submission" date="2023-06" db="EMBL/GenBank/DDBJ databases">
        <title>Black Yeasts Isolated from many extreme environments.</title>
        <authorList>
            <person name="Coleine C."/>
            <person name="Stajich J.E."/>
            <person name="Selbmann L."/>
        </authorList>
    </citation>
    <scope>NUCLEOTIDE SEQUENCE [LARGE SCALE GENOMIC DNA]</scope>
    <source>
        <strain evidence="8 9">CCFEE 5887</strain>
    </source>
</reference>
<evidence type="ECO:0000256" key="2">
    <source>
        <dbReference type="ARBA" id="ARBA00022679"/>
    </source>
</evidence>
<evidence type="ECO:0000256" key="1">
    <source>
        <dbReference type="ARBA" id="ARBA00012513"/>
    </source>
</evidence>
<proteinExistence type="predicted"/>
<evidence type="ECO:0000256" key="5">
    <source>
        <dbReference type="ARBA" id="ARBA00022840"/>
    </source>
</evidence>
<evidence type="ECO:0000256" key="4">
    <source>
        <dbReference type="ARBA" id="ARBA00022777"/>
    </source>
</evidence>
<accession>A0AAV9Q427</accession>
<sequence length="274" mass="31307">MLNGNPEKDPSAVKLGDFGLGLIVDNDAAYSTYVGTVSYMAPEINRMQAQSIYWTEHCDIFSLGCTMYHLCALRAPFEYRMESETDNIPRIPHSFSDTLQKCVESCLAFKPIRRKGLLSLLQHARSRVSFASDNSLIQVKQDIAPKGPDQDSRSIPRQPITGNALTLSYTPFEATSPGKGPPRTDLPTNAKPTDDTKTDITTESSVLNEFREFRRGRRESPRREGGIEKRTELDITTESSILNEFREFRRQRRESPRREGGIEWWWQKIEEQKE</sequence>
<evidence type="ECO:0000313" key="9">
    <source>
        <dbReference type="Proteomes" id="UP001345827"/>
    </source>
</evidence>